<protein>
    <submittedName>
        <fullName evidence="1">YslB family protein</fullName>
    </submittedName>
</protein>
<dbReference type="SUPFAM" id="SSF111126">
    <property type="entry name" value="Ligand-binding domain in the NO signalling and Golgi transport"/>
    <property type="match status" value="1"/>
</dbReference>
<dbReference type="InterPro" id="IPR024096">
    <property type="entry name" value="NO_sig/Golgi_transp_ligand-bd"/>
</dbReference>
<dbReference type="Pfam" id="PF10702">
    <property type="entry name" value="DUF2507"/>
    <property type="match status" value="1"/>
</dbReference>
<reference evidence="1" key="1">
    <citation type="journal article" date="2021" name="PeerJ">
        <title>Extensive microbial diversity within the chicken gut microbiome revealed by metagenomics and culture.</title>
        <authorList>
            <person name="Gilroy R."/>
            <person name="Ravi A."/>
            <person name="Getino M."/>
            <person name="Pursley I."/>
            <person name="Horton D.L."/>
            <person name="Alikhan N.F."/>
            <person name="Baker D."/>
            <person name="Gharbi K."/>
            <person name="Hall N."/>
            <person name="Watson M."/>
            <person name="Adriaenssens E.M."/>
            <person name="Foster-Nyarko E."/>
            <person name="Jarju S."/>
            <person name="Secka A."/>
            <person name="Antonio M."/>
            <person name="Oren A."/>
            <person name="Chaudhuri R.R."/>
            <person name="La Ragione R."/>
            <person name="Hildebrand F."/>
            <person name="Pallen M.J."/>
        </authorList>
    </citation>
    <scope>NUCLEOTIDE SEQUENCE</scope>
    <source>
        <strain evidence="1">CHK169-2315</strain>
    </source>
</reference>
<name>A0A9D1PMN8_9BACI</name>
<gene>
    <name evidence="1" type="ORF">H9895_05740</name>
</gene>
<dbReference type="EMBL" id="DXHX01000085">
    <property type="protein sequence ID" value="HIV74570.1"/>
    <property type="molecule type" value="Genomic_DNA"/>
</dbReference>
<proteinExistence type="predicted"/>
<dbReference type="AlphaFoldDB" id="A0A9D1PMN8"/>
<dbReference type="Proteomes" id="UP000823937">
    <property type="component" value="Unassembled WGS sequence"/>
</dbReference>
<evidence type="ECO:0000313" key="2">
    <source>
        <dbReference type="Proteomes" id="UP000823937"/>
    </source>
</evidence>
<sequence>MDKEQLKLHTIDQLSSETIGFDILKYVCLPNMLGTEKDAILYFSGRDLARNIEITSLDDLIYLFEKFRWGKLELVKQKKHELIFHLMSDDIVHRLRSPLDVDFRMEAGFIAEMIQRIHGRHCEAAEKVNEKLYRVQFQVVFTD</sequence>
<dbReference type="InterPro" id="IPR019642">
    <property type="entry name" value="DUF2507"/>
</dbReference>
<comment type="caution">
    <text evidence="1">The sequence shown here is derived from an EMBL/GenBank/DDBJ whole genome shotgun (WGS) entry which is preliminary data.</text>
</comment>
<evidence type="ECO:0000313" key="1">
    <source>
        <dbReference type="EMBL" id="HIV74570.1"/>
    </source>
</evidence>
<reference evidence="1" key="2">
    <citation type="submission" date="2021-04" db="EMBL/GenBank/DDBJ databases">
        <authorList>
            <person name="Gilroy R."/>
        </authorList>
    </citation>
    <scope>NUCLEOTIDE SEQUENCE</scope>
    <source>
        <strain evidence="1">CHK169-2315</strain>
    </source>
</reference>
<dbReference type="Gene3D" id="3.30.1380.20">
    <property type="entry name" value="Trafficking protein particle complex subunit 3"/>
    <property type="match status" value="1"/>
</dbReference>
<organism evidence="1 2">
    <name type="scientific">Candidatus Pseudogracilibacillus intestinigallinarum</name>
    <dbReference type="NCBI Taxonomy" id="2838742"/>
    <lineage>
        <taxon>Bacteria</taxon>
        <taxon>Bacillati</taxon>
        <taxon>Bacillota</taxon>
        <taxon>Bacilli</taxon>
        <taxon>Bacillales</taxon>
        <taxon>Bacillaceae</taxon>
        <taxon>Pseudogracilibacillus</taxon>
    </lineage>
</organism>
<accession>A0A9D1PMN8</accession>